<feature type="signal peptide" evidence="2">
    <location>
        <begin position="1"/>
        <end position="25"/>
    </location>
</feature>
<reference evidence="5" key="1">
    <citation type="journal article" date="2019" name="Int. J. Syst. Evol. Microbiol.">
        <title>The Global Catalogue of Microorganisms (GCM) 10K type strain sequencing project: providing services to taxonomists for standard genome sequencing and annotation.</title>
        <authorList>
            <consortium name="The Broad Institute Genomics Platform"/>
            <consortium name="The Broad Institute Genome Sequencing Center for Infectious Disease"/>
            <person name="Wu L."/>
            <person name="Ma J."/>
        </authorList>
    </citation>
    <scope>NUCLEOTIDE SEQUENCE [LARGE SCALE GENOMIC DNA]</scope>
    <source>
        <strain evidence="5">CGMCC 1.12769</strain>
    </source>
</reference>
<feature type="compositionally biased region" description="Polar residues" evidence="1">
    <location>
        <begin position="473"/>
        <end position="483"/>
    </location>
</feature>
<evidence type="ECO:0000313" key="4">
    <source>
        <dbReference type="EMBL" id="GGH35908.1"/>
    </source>
</evidence>
<keyword evidence="2" id="KW-0732">Signal</keyword>
<feature type="domain" description="SLH" evidence="3">
    <location>
        <begin position="665"/>
        <end position="728"/>
    </location>
</feature>
<dbReference type="Proteomes" id="UP000659344">
    <property type="component" value="Unassembled WGS sequence"/>
</dbReference>
<evidence type="ECO:0000256" key="1">
    <source>
        <dbReference type="SAM" id="MobiDB-lite"/>
    </source>
</evidence>
<dbReference type="InterPro" id="IPR001119">
    <property type="entry name" value="SLH_dom"/>
</dbReference>
<proteinExistence type="predicted"/>
<protein>
    <recommendedName>
        <fullName evidence="3">SLH domain-containing protein</fullName>
    </recommendedName>
</protein>
<dbReference type="EMBL" id="BMFT01000004">
    <property type="protein sequence ID" value="GGH35908.1"/>
    <property type="molecule type" value="Genomic_DNA"/>
</dbReference>
<evidence type="ECO:0000256" key="2">
    <source>
        <dbReference type="SAM" id="SignalP"/>
    </source>
</evidence>
<organism evidence="4 5">
    <name type="scientific">Paenibacillus segetis</name>
    <dbReference type="NCBI Taxonomy" id="1325360"/>
    <lineage>
        <taxon>Bacteria</taxon>
        <taxon>Bacillati</taxon>
        <taxon>Bacillota</taxon>
        <taxon>Bacilli</taxon>
        <taxon>Bacillales</taxon>
        <taxon>Paenibacillaceae</taxon>
        <taxon>Paenibacillus</taxon>
    </lineage>
</organism>
<feature type="region of interest" description="Disordered" evidence="1">
    <location>
        <begin position="411"/>
        <end position="483"/>
    </location>
</feature>
<evidence type="ECO:0000313" key="5">
    <source>
        <dbReference type="Proteomes" id="UP000659344"/>
    </source>
</evidence>
<evidence type="ECO:0000259" key="3">
    <source>
        <dbReference type="PROSITE" id="PS51272"/>
    </source>
</evidence>
<gene>
    <name evidence="4" type="ORF">GCM10008013_42480</name>
</gene>
<dbReference type="InterPro" id="IPR025584">
    <property type="entry name" value="Cthe_2159"/>
</dbReference>
<sequence>MLKRTMSLMLVFILTMTSVVGIASASTATQEIVIKLSDTGVTVDGQEASTSSSAAVYTGANIVYYEDGHDSSYGEGTDSDAHSAEEAAEHTVVTITKPGIYRVSGKLSKGQLAIDLGEDAASDPTAVVTLILDGVDITSTVAPAVIFYNVYEPYSDTEDTKGIVDLSEAGAQVVLADDSVNTVNGAYVARIYKEGTTKKLHKYDGTFYSKMSMNISGEAKGTGELHITATNEGLDSELHLALNGGKVYIKSQDDGINTNEDGISVTSINGGYLHVNAGLGAEGDGIDSNGYLTINGGTIVTMANDRSPDGGIDADSDIIINGGTVIALGTRNDASSSTSKQPFIELSFATTQAKGSTIKLTDAEGNEVLNHTAEKNFQSVTFSSADLKLNTEYHLYINGVEQQYTGNSFGMMGGGFGGNRPSGDNGQAGQGTPPTGERPEKPEGTRPEMPEGTTPPELPDGMQGMPEGGFNPGGQNTTENGEGSTAFVLTDSVHSFSGISEATDNSDKTKVTFTVNGGAGIQSVASGESIIFEGVTASADVPESDIQLTVTDVPSENYSETYLLSELKGDLSKIMPEEDGQYRLTIAVVSSNETYTGVSQWQFAIGVLPFTDVQPNDASYNAIKTLYEKGIMIGTSSTQFSPTSPVTRATAITTLGRLLNIEQTESSSFNDVVKNSWYSGYVGWAVENGLVIGDGNGNFIPNANLTAEQMKLVISRYVELSGLDISVDDLFPDTLTGTMTRAELATLLSKLL</sequence>
<dbReference type="Pfam" id="PF14262">
    <property type="entry name" value="Cthe_2159"/>
    <property type="match status" value="1"/>
</dbReference>
<keyword evidence="5" id="KW-1185">Reference proteome</keyword>
<accession>A0ABQ1YRS9</accession>
<feature type="compositionally biased region" description="Basic and acidic residues" evidence="1">
    <location>
        <begin position="437"/>
        <end position="449"/>
    </location>
</feature>
<dbReference type="RefSeq" id="WP_188541894.1">
    <property type="nucleotide sequence ID" value="NZ_BMFT01000004.1"/>
</dbReference>
<feature type="domain" description="SLH" evidence="3">
    <location>
        <begin position="606"/>
        <end position="664"/>
    </location>
</feature>
<dbReference type="PROSITE" id="PS51272">
    <property type="entry name" value="SLH"/>
    <property type="match status" value="2"/>
</dbReference>
<feature type="compositionally biased region" description="Gly residues" evidence="1">
    <location>
        <begin position="411"/>
        <end position="420"/>
    </location>
</feature>
<dbReference type="Pfam" id="PF00395">
    <property type="entry name" value="SLH"/>
    <property type="match status" value="2"/>
</dbReference>
<name>A0ABQ1YRS9_9BACL</name>
<feature type="chain" id="PRO_5045158028" description="SLH domain-containing protein" evidence="2">
    <location>
        <begin position="26"/>
        <end position="752"/>
    </location>
</feature>
<comment type="caution">
    <text evidence="4">The sequence shown here is derived from an EMBL/GenBank/DDBJ whole genome shotgun (WGS) entry which is preliminary data.</text>
</comment>